<accession>A0A1I4N109</accession>
<dbReference type="OrthoDB" id="552713at2"/>
<dbReference type="AlphaFoldDB" id="A0A1I4N109"/>
<reference evidence="2" key="1">
    <citation type="submission" date="2016-10" db="EMBL/GenBank/DDBJ databases">
        <authorList>
            <person name="Varghese N."/>
            <person name="Submissions S."/>
        </authorList>
    </citation>
    <scope>NUCLEOTIDE SEQUENCE [LARGE SCALE GENOMIC DNA]</scope>
    <source>
        <strain evidence="2">DSM 13327</strain>
    </source>
</reference>
<evidence type="ECO:0000313" key="1">
    <source>
        <dbReference type="EMBL" id="SFM09199.1"/>
    </source>
</evidence>
<name>A0A1I4N109_9FIRM</name>
<evidence type="ECO:0008006" key="3">
    <source>
        <dbReference type="Google" id="ProtNLM"/>
    </source>
</evidence>
<proteinExistence type="predicted"/>
<dbReference type="RefSeq" id="WP_090940801.1">
    <property type="nucleotide sequence ID" value="NZ_FOTS01000040.1"/>
</dbReference>
<dbReference type="Proteomes" id="UP000199520">
    <property type="component" value="Unassembled WGS sequence"/>
</dbReference>
<dbReference type="EMBL" id="FOTS01000040">
    <property type="protein sequence ID" value="SFM09199.1"/>
    <property type="molecule type" value="Genomic_DNA"/>
</dbReference>
<dbReference type="STRING" id="1123291.SAMN04490355_104024"/>
<gene>
    <name evidence="1" type="ORF">SAMN04490355_104024</name>
</gene>
<sequence length="133" mass="14398">MANIHTILGTKFGTFTVIRRTKNERGNRARFICLCDCGKEYIKFADELFTERYSKCECESKQSQEAKATDIIENAVTEVSVQPVNPIADIIAAVDVDTATASEAVENAAAEVSVEPVNPIADAVAAADVDTKK</sequence>
<evidence type="ECO:0000313" key="2">
    <source>
        <dbReference type="Proteomes" id="UP000199520"/>
    </source>
</evidence>
<keyword evidence="2" id="KW-1185">Reference proteome</keyword>
<organism evidence="1 2">
    <name type="scientific">Pelosinus propionicus DSM 13327</name>
    <dbReference type="NCBI Taxonomy" id="1123291"/>
    <lineage>
        <taxon>Bacteria</taxon>
        <taxon>Bacillati</taxon>
        <taxon>Bacillota</taxon>
        <taxon>Negativicutes</taxon>
        <taxon>Selenomonadales</taxon>
        <taxon>Sporomusaceae</taxon>
        <taxon>Pelosinus</taxon>
    </lineage>
</organism>
<protein>
    <recommendedName>
        <fullName evidence="3">AP2 domain-containing protein</fullName>
    </recommendedName>
</protein>